<dbReference type="Pfam" id="PF00145">
    <property type="entry name" value="DNA_methylase"/>
    <property type="match status" value="2"/>
</dbReference>
<keyword evidence="5" id="KW-0680">Restriction system</keyword>
<dbReference type="InterPro" id="IPR001525">
    <property type="entry name" value="C5_MeTfrase"/>
</dbReference>
<dbReference type="InterPro" id="IPR029063">
    <property type="entry name" value="SAM-dependent_MTases_sf"/>
</dbReference>
<keyword evidence="2 7" id="KW-0489">Methyltransferase</keyword>
<evidence type="ECO:0000256" key="7">
    <source>
        <dbReference type="PROSITE-ProRule" id="PRU01016"/>
    </source>
</evidence>
<evidence type="ECO:0000256" key="5">
    <source>
        <dbReference type="ARBA" id="ARBA00022747"/>
    </source>
</evidence>
<feature type="region of interest" description="Disordered" evidence="8">
    <location>
        <begin position="401"/>
        <end position="444"/>
    </location>
</feature>
<name>A0A433ZZ98_MORMO</name>
<dbReference type="GO" id="GO:0032259">
    <property type="term" value="P:methylation"/>
    <property type="evidence" value="ECO:0007669"/>
    <property type="project" value="UniProtKB-KW"/>
</dbReference>
<evidence type="ECO:0000256" key="3">
    <source>
        <dbReference type="ARBA" id="ARBA00022679"/>
    </source>
</evidence>
<gene>
    <name evidence="9" type="ORF">CKG00_10810</name>
</gene>
<dbReference type="GO" id="GO:0003886">
    <property type="term" value="F:DNA (cytosine-5-)-methyltransferase activity"/>
    <property type="evidence" value="ECO:0007669"/>
    <property type="project" value="UniProtKB-EC"/>
</dbReference>
<sequence>MTYGSVCSGIEAASVAWESIGMKPLWFSEIEPFPSAVLAAHWPQVDNLGDMTKLAAAVRAGDVPAPDLLVGGTPCQAFSVAGLRGGLSDERGQLTLSYVELADSIDEKREQNGEQPAIIVWENVPGVLSSKDNAFGCFLAGLAGESEELKPTGEKWTNVGYVSGPKRTIAWRILDAQYFGVAQRRRRVFVVASARTDICPAEILFEYDSVHGDITSGGEAGQTVAALTKNGVGATGADDNQAQAGHLIAFGGGNTSGEIKVATTCTAHGARLDFDTDTFAVHGTQDPDVNHELAHKLGRNHGQENALFVQADDEGITDRDIRLMRQFHGFPVEPLSVSDDKPEQKNTCISFAENSQGEIRLQGGDGQIVGPLSTGGGKPGQGYPAIAFSYKDYGADATENLSPTLRAGNSSNSNQNSGQPPAIALAGNTIGRAPQNGGNGTGYDESGVSYTLTKSDIHGVSVSNSVRRLTPIECERLQGFPDNHTRISWRGKEAADCPDGPRYRAIGNSMAVPVMRWIGERILAALPVEETPDRPPVTYDAIKPAWWYEEGYDLI</sequence>
<comment type="catalytic activity">
    <reaction evidence="6">
        <text>a 2'-deoxycytidine in DNA + S-adenosyl-L-methionine = a 5-methyl-2'-deoxycytidine in DNA + S-adenosyl-L-homocysteine + H(+)</text>
        <dbReference type="Rhea" id="RHEA:13681"/>
        <dbReference type="Rhea" id="RHEA-COMP:11369"/>
        <dbReference type="Rhea" id="RHEA-COMP:11370"/>
        <dbReference type="ChEBI" id="CHEBI:15378"/>
        <dbReference type="ChEBI" id="CHEBI:57856"/>
        <dbReference type="ChEBI" id="CHEBI:59789"/>
        <dbReference type="ChEBI" id="CHEBI:85452"/>
        <dbReference type="ChEBI" id="CHEBI:85454"/>
        <dbReference type="EC" id="2.1.1.37"/>
    </reaction>
</comment>
<reference evidence="9 10" key="1">
    <citation type="submission" date="2017-08" db="EMBL/GenBank/DDBJ databases">
        <title>Draft genome sequence of pheromone producing symbiont Morganella morganii, of the female New Zealand grass grub Costelytra giveni.</title>
        <authorList>
            <person name="Laugraud A."/>
            <person name="Young S.D."/>
            <person name="Hurst M.H."/>
        </authorList>
    </citation>
    <scope>NUCLEOTIDE SEQUENCE [LARGE SCALE GENOMIC DNA]</scope>
    <source>
        <strain evidence="9 10">MMsCG</strain>
    </source>
</reference>
<organism evidence="9 10">
    <name type="scientific">Morganella morganii</name>
    <name type="common">Proteus morganii</name>
    <dbReference type="NCBI Taxonomy" id="582"/>
    <lineage>
        <taxon>Bacteria</taxon>
        <taxon>Pseudomonadati</taxon>
        <taxon>Pseudomonadota</taxon>
        <taxon>Gammaproteobacteria</taxon>
        <taxon>Enterobacterales</taxon>
        <taxon>Morganellaceae</taxon>
        <taxon>Morganella</taxon>
    </lineage>
</organism>
<comment type="caution">
    <text evidence="9">The sequence shown here is derived from an EMBL/GenBank/DDBJ whole genome shotgun (WGS) entry which is preliminary data.</text>
</comment>
<dbReference type="PROSITE" id="PS51679">
    <property type="entry name" value="SAM_MT_C5"/>
    <property type="match status" value="1"/>
</dbReference>
<keyword evidence="4 7" id="KW-0949">S-adenosyl-L-methionine</keyword>
<proteinExistence type="inferred from homology"/>
<dbReference type="EMBL" id="NRQY01000001">
    <property type="protein sequence ID" value="RUT67453.1"/>
    <property type="molecule type" value="Genomic_DNA"/>
</dbReference>
<accession>A0A433ZZ98</accession>
<dbReference type="GO" id="GO:0009307">
    <property type="term" value="P:DNA restriction-modification system"/>
    <property type="evidence" value="ECO:0007669"/>
    <property type="project" value="UniProtKB-KW"/>
</dbReference>
<feature type="active site" evidence="7">
    <location>
        <position position="75"/>
    </location>
</feature>
<protein>
    <recommendedName>
        <fullName evidence="1">DNA (cytosine-5-)-methyltransferase</fullName>
        <ecNumber evidence="1">2.1.1.37</ecNumber>
    </recommendedName>
</protein>
<evidence type="ECO:0000256" key="1">
    <source>
        <dbReference type="ARBA" id="ARBA00011975"/>
    </source>
</evidence>
<dbReference type="PANTHER" id="PTHR10629:SF52">
    <property type="entry name" value="DNA (CYTOSINE-5)-METHYLTRANSFERASE 1"/>
    <property type="match status" value="1"/>
</dbReference>
<evidence type="ECO:0000313" key="9">
    <source>
        <dbReference type="EMBL" id="RUT67453.1"/>
    </source>
</evidence>
<comment type="similarity">
    <text evidence="7">Belongs to the class I-like SAM-binding methyltransferase superfamily. C5-methyltransferase family.</text>
</comment>
<dbReference type="Proteomes" id="UP000286908">
    <property type="component" value="Unassembled WGS sequence"/>
</dbReference>
<dbReference type="SUPFAM" id="SSF53335">
    <property type="entry name" value="S-adenosyl-L-methionine-dependent methyltransferases"/>
    <property type="match status" value="1"/>
</dbReference>
<dbReference type="PRINTS" id="PR00105">
    <property type="entry name" value="C5METTRFRASE"/>
</dbReference>
<dbReference type="InterPro" id="IPR050390">
    <property type="entry name" value="C5-Methyltransferase"/>
</dbReference>
<dbReference type="AlphaFoldDB" id="A0A433ZZ98"/>
<dbReference type="Gene3D" id="3.40.50.150">
    <property type="entry name" value="Vaccinia Virus protein VP39"/>
    <property type="match status" value="1"/>
</dbReference>
<evidence type="ECO:0000313" key="10">
    <source>
        <dbReference type="Proteomes" id="UP000286908"/>
    </source>
</evidence>
<dbReference type="Gene3D" id="3.90.120.10">
    <property type="entry name" value="DNA Methylase, subunit A, domain 2"/>
    <property type="match status" value="1"/>
</dbReference>
<evidence type="ECO:0000256" key="2">
    <source>
        <dbReference type="ARBA" id="ARBA00022603"/>
    </source>
</evidence>
<dbReference type="EC" id="2.1.1.37" evidence="1"/>
<keyword evidence="3 7" id="KW-0808">Transferase</keyword>
<dbReference type="PANTHER" id="PTHR10629">
    <property type="entry name" value="CYTOSINE-SPECIFIC METHYLTRANSFERASE"/>
    <property type="match status" value="1"/>
</dbReference>
<evidence type="ECO:0000256" key="8">
    <source>
        <dbReference type="SAM" id="MobiDB-lite"/>
    </source>
</evidence>
<evidence type="ECO:0000256" key="4">
    <source>
        <dbReference type="ARBA" id="ARBA00022691"/>
    </source>
</evidence>
<dbReference type="PROSITE" id="PS00094">
    <property type="entry name" value="C5_MTASE_1"/>
    <property type="match status" value="1"/>
</dbReference>
<dbReference type="InterPro" id="IPR018117">
    <property type="entry name" value="C5_DNA_meth_AS"/>
</dbReference>
<feature type="compositionally biased region" description="Low complexity" evidence="8">
    <location>
        <begin position="408"/>
        <end position="419"/>
    </location>
</feature>
<evidence type="ECO:0000256" key="6">
    <source>
        <dbReference type="ARBA" id="ARBA00047422"/>
    </source>
</evidence>